<dbReference type="Gene3D" id="1.10.10.10">
    <property type="entry name" value="Winged helix-like DNA-binding domain superfamily/Winged helix DNA-binding domain"/>
    <property type="match status" value="1"/>
</dbReference>
<evidence type="ECO:0000256" key="2">
    <source>
        <dbReference type="ARBA" id="ARBA00023015"/>
    </source>
</evidence>
<dbReference type="EMBL" id="BAABAT010000009">
    <property type="protein sequence ID" value="GAA4250208.1"/>
    <property type="molecule type" value="Genomic_DNA"/>
</dbReference>
<keyword evidence="5" id="KW-0802">TPR repeat</keyword>
<evidence type="ECO:0000256" key="5">
    <source>
        <dbReference type="PROSITE-ProRule" id="PRU00339"/>
    </source>
</evidence>
<dbReference type="CDD" id="cd15831">
    <property type="entry name" value="BTAD"/>
    <property type="match status" value="1"/>
</dbReference>
<organism evidence="8 9">
    <name type="scientific">Dactylosporangium darangshiense</name>
    <dbReference type="NCBI Taxonomy" id="579108"/>
    <lineage>
        <taxon>Bacteria</taxon>
        <taxon>Bacillati</taxon>
        <taxon>Actinomycetota</taxon>
        <taxon>Actinomycetes</taxon>
        <taxon>Micromonosporales</taxon>
        <taxon>Micromonosporaceae</taxon>
        <taxon>Dactylosporangium</taxon>
    </lineage>
</organism>
<dbReference type="SMART" id="SM01043">
    <property type="entry name" value="BTAD"/>
    <property type="match status" value="1"/>
</dbReference>
<keyword evidence="4" id="KW-0804">Transcription</keyword>
<dbReference type="InterPro" id="IPR011990">
    <property type="entry name" value="TPR-like_helical_dom_sf"/>
</dbReference>
<evidence type="ECO:0000313" key="8">
    <source>
        <dbReference type="EMBL" id="GAA4250208.1"/>
    </source>
</evidence>
<dbReference type="PRINTS" id="PR00364">
    <property type="entry name" value="DISEASERSIST"/>
</dbReference>
<dbReference type="InterPro" id="IPR036388">
    <property type="entry name" value="WH-like_DNA-bd_sf"/>
</dbReference>
<dbReference type="InterPro" id="IPR027417">
    <property type="entry name" value="P-loop_NTPase"/>
</dbReference>
<dbReference type="InterPro" id="IPR016032">
    <property type="entry name" value="Sig_transdc_resp-reg_C-effctor"/>
</dbReference>
<dbReference type="SUPFAM" id="SSF52540">
    <property type="entry name" value="P-loop containing nucleoside triphosphate hydrolases"/>
    <property type="match status" value="1"/>
</dbReference>
<dbReference type="Pfam" id="PF13401">
    <property type="entry name" value="AAA_22"/>
    <property type="match status" value="1"/>
</dbReference>
<reference evidence="9" key="1">
    <citation type="journal article" date="2019" name="Int. J. Syst. Evol. Microbiol.">
        <title>The Global Catalogue of Microorganisms (GCM) 10K type strain sequencing project: providing services to taxonomists for standard genome sequencing and annotation.</title>
        <authorList>
            <consortium name="The Broad Institute Genomics Platform"/>
            <consortium name="The Broad Institute Genome Sequencing Center for Infectious Disease"/>
            <person name="Wu L."/>
            <person name="Ma J."/>
        </authorList>
    </citation>
    <scope>NUCLEOTIDE SEQUENCE [LARGE SCALE GENOMIC DNA]</scope>
    <source>
        <strain evidence="9">JCM 17441</strain>
    </source>
</reference>
<dbReference type="Gene3D" id="1.25.40.10">
    <property type="entry name" value="Tetratricopeptide repeat domain"/>
    <property type="match status" value="2"/>
</dbReference>
<comment type="caution">
    <text evidence="8">The sequence shown here is derived from an EMBL/GenBank/DDBJ whole genome shotgun (WGS) entry which is preliminary data.</text>
</comment>
<gene>
    <name evidence="8" type="ORF">GCM10022255_037760</name>
</gene>
<protein>
    <submittedName>
        <fullName evidence="8">BTAD domain-containing putative transcriptional regulator</fullName>
    </submittedName>
</protein>
<feature type="domain" description="OmpR/PhoB-type" evidence="7">
    <location>
        <begin position="1"/>
        <end position="90"/>
    </location>
</feature>
<keyword evidence="9" id="KW-1185">Reference proteome</keyword>
<dbReference type="InterPro" id="IPR019734">
    <property type="entry name" value="TPR_rpt"/>
</dbReference>
<evidence type="ECO:0000259" key="7">
    <source>
        <dbReference type="PROSITE" id="PS51755"/>
    </source>
</evidence>
<feature type="repeat" description="TPR" evidence="5">
    <location>
        <begin position="702"/>
        <end position="735"/>
    </location>
</feature>
<comment type="similarity">
    <text evidence="1">Belongs to the AfsR/DnrI/RedD regulatory family.</text>
</comment>
<dbReference type="SMART" id="SM00862">
    <property type="entry name" value="Trans_reg_C"/>
    <property type="match status" value="1"/>
</dbReference>
<dbReference type="Gene3D" id="3.40.50.300">
    <property type="entry name" value="P-loop containing nucleotide triphosphate hydrolases"/>
    <property type="match status" value="1"/>
</dbReference>
<dbReference type="Pfam" id="PF00486">
    <property type="entry name" value="Trans_reg_C"/>
    <property type="match status" value="1"/>
</dbReference>
<dbReference type="SUPFAM" id="SSF46894">
    <property type="entry name" value="C-terminal effector domain of the bipartite response regulators"/>
    <property type="match status" value="1"/>
</dbReference>
<dbReference type="Pfam" id="PF13424">
    <property type="entry name" value="TPR_12"/>
    <property type="match status" value="3"/>
</dbReference>
<dbReference type="Proteomes" id="UP001500620">
    <property type="component" value="Unassembled WGS sequence"/>
</dbReference>
<keyword evidence="3 6" id="KW-0238">DNA-binding</keyword>
<accession>A0ABP8D8X4</accession>
<dbReference type="SUPFAM" id="SSF48452">
    <property type="entry name" value="TPR-like"/>
    <property type="match status" value="3"/>
</dbReference>
<sequence length="910" mass="97687">MQVRLLGPVDVAIGGGAVEVSGLRRKAVLAALAVAHGEVVSTDRLIDVVWGADPPATALNTLQRHVSHLRQVLGDRDAIRARPPGYVLDLGGADPTDAAQAERLIAEAERAADPAGRAGLLRAALALWRGRSLDDLAGLAGLDAEAERLDNLWIGAQTALVDARLLLGEHAQVLPDLERLARDHRLDERVHGQLMLAQYRSGRPADALATYRRLRRALAADLGLDPGQALRDLEAAVLRQDPALDLAAPRPAAAVPAQIPLAVRGFTGRDAELARLDALLDPAALVVCAVTGPPGVGKTSLAVHWAHGAARQFPDGQLYVNLRDQEPADALRGFLGALGVAADALPPDPQALATLYRSILAGRRVLLILDNARDAEQVRPLLPGTAGCLVLVTARQQLTPLVAAEGAHPFALDLLTGGEARDLLARRLGAERVAAEPGAVEEIIARCARLPLALAIAAAHAATRPGSPLSVQAAQLRDAAGGLDALDGGDPATDVRTVFSWSYRALDDAAARLFRLLGLHPGPDLTAPGAASLAGLPLPRARMLLRRLVEANLLTEHAPGRYAFHDLLRSYAAERALATDAADERREAAHRVLDHHLHTAHAAALLIDPARRPVEPAPPRPGVTIPRLDTPDRALDWFAANHRVLTAAVQRATDDGFDAHAWRLAWTLTTYFDWQGRFDDLVATQLAALDALRRLDEVPGRAHVHRDLGRTLARLGRHEEAEAHLRQALELYERLGDQVGMGRVHHSVGWMLMQQGRHREALAQAERAVERFRAAGDLLWHARTLGAAGWLHAQLGDHAHSLEVCLEALALQQKVGDRHAEAGNWDSIAFAHHRLGDFEAARHGYEEAIRLFDELGDRASLGEVLVHLGDTRAASGDPGAARADWRRALELLEGLGHPAAAEARERLSAR</sequence>
<dbReference type="PANTHER" id="PTHR35807">
    <property type="entry name" value="TRANSCRIPTIONAL REGULATOR REDD-RELATED"/>
    <property type="match status" value="1"/>
</dbReference>
<evidence type="ECO:0000256" key="1">
    <source>
        <dbReference type="ARBA" id="ARBA00005820"/>
    </source>
</evidence>
<feature type="DNA-binding region" description="OmpR/PhoB-type" evidence="6">
    <location>
        <begin position="1"/>
        <end position="90"/>
    </location>
</feature>
<dbReference type="InterPro" id="IPR005158">
    <property type="entry name" value="BTAD"/>
</dbReference>
<evidence type="ECO:0000313" key="9">
    <source>
        <dbReference type="Proteomes" id="UP001500620"/>
    </source>
</evidence>
<evidence type="ECO:0000256" key="3">
    <source>
        <dbReference type="ARBA" id="ARBA00023125"/>
    </source>
</evidence>
<dbReference type="RefSeq" id="WP_345128313.1">
    <property type="nucleotide sequence ID" value="NZ_BAABAT010000009.1"/>
</dbReference>
<dbReference type="PROSITE" id="PS51755">
    <property type="entry name" value="OMPR_PHOB"/>
    <property type="match status" value="1"/>
</dbReference>
<dbReference type="InterPro" id="IPR001867">
    <property type="entry name" value="OmpR/PhoB-type_DNA-bd"/>
</dbReference>
<dbReference type="SMART" id="SM00028">
    <property type="entry name" value="TPR"/>
    <property type="match status" value="5"/>
</dbReference>
<dbReference type="PANTHER" id="PTHR35807:SF1">
    <property type="entry name" value="TRANSCRIPTIONAL REGULATOR REDD"/>
    <property type="match status" value="1"/>
</dbReference>
<dbReference type="InterPro" id="IPR051677">
    <property type="entry name" value="AfsR-DnrI-RedD_regulator"/>
</dbReference>
<keyword evidence="2" id="KW-0805">Transcription regulation</keyword>
<evidence type="ECO:0000256" key="6">
    <source>
        <dbReference type="PROSITE-ProRule" id="PRU01091"/>
    </source>
</evidence>
<dbReference type="PROSITE" id="PS50005">
    <property type="entry name" value="TPR"/>
    <property type="match status" value="1"/>
</dbReference>
<name>A0ABP8D8X4_9ACTN</name>
<proteinExistence type="inferred from homology"/>
<dbReference type="Pfam" id="PF03704">
    <property type="entry name" value="BTAD"/>
    <property type="match status" value="1"/>
</dbReference>
<dbReference type="InterPro" id="IPR049945">
    <property type="entry name" value="AAA_22"/>
</dbReference>
<evidence type="ECO:0000256" key="4">
    <source>
        <dbReference type="ARBA" id="ARBA00023163"/>
    </source>
</evidence>